<accession>A0A5C6BVR2</accession>
<dbReference type="OrthoDB" id="234275at2"/>
<organism evidence="1 2">
    <name type="scientific">Allorhodopirellula heiligendammensis</name>
    <dbReference type="NCBI Taxonomy" id="2714739"/>
    <lineage>
        <taxon>Bacteria</taxon>
        <taxon>Pseudomonadati</taxon>
        <taxon>Planctomycetota</taxon>
        <taxon>Planctomycetia</taxon>
        <taxon>Pirellulales</taxon>
        <taxon>Pirellulaceae</taxon>
        <taxon>Allorhodopirellula</taxon>
    </lineage>
</organism>
<evidence type="ECO:0000313" key="1">
    <source>
        <dbReference type="EMBL" id="TWU15511.1"/>
    </source>
</evidence>
<sequence length="1516" mass="173265">MTTRSLVQRLILMSVCVLWFGLPAQAQLLGGLTPSAIADGAKVVLSARAEDAPKVTELREWQLEDRGPVQGRLVQWIGPDNWIHIEDRFQRIQSFPPRQFSESDRELIEKTLGPWRQLVTRLRQEFPIRDAGAKPWRQGDRELNNASLLSVDDDMSFWSIQQALIAIPLTSFTGEQRDLIQKRRQLLGELSVWQTQDPGVAFRAELLGEVDDTYVFGRIWKPYASYPVMARFRVRKNLLADVDRERAGGWLKSGKVKQIPGLEQSDLWCWPGRLGMLGPGKPLEIVEDEADPSQSKVSWAVPDHRPERARFRKFRIKRWESLGSFNGPSELDLRRVLFERKLHEADANVSAEKVAEIWSDQRKSLVERDPLRYLNTTVVWRLKDTDPNSRVTATLIGERHPFYVYQVGGEDVTAAVLKTELDEPWREVAEQSVQRMNEYFEAHPKAKRPSLHSEYFIVRRSHAILLFIKPLEVAGETKLKVKMAGRDTPVVLLADQLHYADAMEMNLMMLESEPGSSTKRMPEIAKASREERLQWIKLQEHFEQKTIFGLQLPSARSMEDWSVSWHQPLYQTQIGFDGVVVGKHLDSWIIRDGTVDFLIDTELMTDRSNEQASQQWQALKEQFPNQAIPISVPTLRVYGSVGKAPLPPAEDPSWSDNDEWQFTDWEGKRQSIPKAAFSHLEQLELDVQFRSESEVRRTVSTEDEYAATQKVNEFQEKLRRELEGELRNLPKPASFQTWHLADSKDHLAAHFERFDGEDVIMLSSLGVHFRIARGLFQEHALERMEELAAEFRQEGKAGRTAGLDPSTITHRAIRRADGRTTRPGTPIRANRYYIDVENEEGLLTQLSVDELHPVDGSELRAELYRREHGIEWDDQVDERLALPVTEDEIIERPATLDAEYRQRLEVLRRGFSPQWKETQLTLSPGQTVRQISVDGSCMVVTGNNPAVVDSAGKTIHRIPRQWDEQHPVYLSPDNNQLIGFESGVLTVWDLQQQTKLASYPAVKQPLVSTQSADGDRFAFATHDGSFNLLNLASMEVQRSRIELLEDERMTRELWCSSDGQNFIATSDQNMYLLKVDETTGKIANQNRLKKFPRIREMAVLDHRAWVSTVEQPWAIYFGVEEGKLVQAKRQLGIIPHWMKNVEADEGIPLIRIMGMLPGLAGSEDPYAFVSHVDFNGHPMGVVESVNCDLTGPVMIAGRGKAMVFRRGDQWIHAVAPEQINADRVLRVLAEDLIDDDRIDQLDAVFAYLRTPSIADVGEYPDELSEEFLNALYLVSQEYGWVHGGDPRIRRELWLKRAGERMPQSIVIPMLRAQYHSDLAWAARGSGFVNTVTNEGMQTYHEQLTVALNHIKPLLKKQQPATRVFSLSVSFATGLSAPKTAVGELTRRAMETPAKNSLEVHSAAVNYLLPRWHGNPGDFENYIDRVCDQLGGNDGDAMYARLIVSSARYYPSGQPASDFMRFDPDRVLRGMDAYYAKDRTSTRWFELAEKLFQREQDAERLSKLRQLVVRHRIYFGM</sequence>
<evidence type="ECO:0008006" key="3">
    <source>
        <dbReference type="Google" id="ProtNLM"/>
    </source>
</evidence>
<dbReference type="InterPro" id="IPR011044">
    <property type="entry name" value="Quino_amine_DH_bsu"/>
</dbReference>
<dbReference type="Proteomes" id="UP000319908">
    <property type="component" value="Unassembled WGS sequence"/>
</dbReference>
<keyword evidence="2" id="KW-1185">Reference proteome</keyword>
<protein>
    <recommendedName>
        <fullName evidence="3">WD domain, G-beta repeat</fullName>
    </recommendedName>
</protein>
<gene>
    <name evidence="1" type="ORF">Poly21_27080</name>
</gene>
<name>A0A5C6BVR2_9BACT</name>
<dbReference type="EMBL" id="SJPU01000002">
    <property type="protein sequence ID" value="TWU15511.1"/>
    <property type="molecule type" value="Genomic_DNA"/>
</dbReference>
<reference evidence="1 2" key="1">
    <citation type="journal article" date="2020" name="Antonie Van Leeuwenhoek">
        <title>Rhodopirellula heiligendammensis sp. nov., Rhodopirellula pilleata sp. nov., and Rhodopirellula solitaria sp. nov. isolated from natural or artificial marine surfaces in Northern Germany and California, USA, and emended description of the genus Rhodopirellula.</title>
        <authorList>
            <person name="Kallscheuer N."/>
            <person name="Wiegand S."/>
            <person name="Jogler M."/>
            <person name="Boedeker C."/>
            <person name="Peeters S.H."/>
            <person name="Rast P."/>
            <person name="Heuer A."/>
            <person name="Jetten M.S.M."/>
            <person name="Rohde M."/>
            <person name="Jogler C."/>
        </authorList>
    </citation>
    <scope>NUCLEOTIDE SEQUENCE [LARGE SCALE GENOMIC DNA]</scope>
    <source>
        <strain evidence="1 2">Poly21</strain>
    </source>
</reference>
<evidence type="ECO:0000313" key="2">
    <source>
        <dbReference type="Proteomes" id="UP000319908"/>
    </source>
</evidence>
<dbReference type="RefSeq" id="WP_146407374.1">
    <property type="nucleotide sequence ID" value="NZ_SJPU01000002.1"/>
</dbReference>
<dbReference type="Gene3D" id="2.130.10.10">
    <property type="entry name" value="YVTN repeat-like/Quinoprotein amine dehydrogenase"/>
    <property type="match status" value="1"/>
</dbReference>
<dbReference type="InterPro" id="IPR015943">
    <property type="entry name" value="WD40/YVTN_repeat-like_dom_sf"/>
</dbReference>
<comment type="caution">
    <text evidence="1">The sequence shown here is derived from an EMBL/GenBank/DDBJ whole genome shotgun (WGS) entry which is preliminary data.</text>
</comment>
<proteinExistence type="predicted"/>
<dbReference type="SUPFAM" id="SSF50969">
    <property type="entry name" value="YVTN repeat-like/Quinoprotein amine dehydrogenase"/>
    <property type="match status" value="1"/>
</dbReference>